<dbReference type="GO" id="GO:0016787">
    <property type="term" value="F:hydrolase activity"/>
    <property type="evidence" value="ECO:0007669"/>
    <property type="project" value="UniProtKB-KW"/>
</dbReference>
<name>A0A1B2HEK8_9PSEU</name>
<dbReference type="PROSITE" id="PS50011">
    <property type="entry name" value="PROTEIN_KINASE_DOM"/>
    <property type="match status" value="1"/>
</dbReference>
<dbReference type="InterPro" id="IPR050534">
    <property type="entry name" value="Coronavir_polyprotein_1ab"/>
</dbReference>
<feature type="domain" description="Protein kinase" evidence="6">
    <location>
        <begin position="1"/>
        <end position="179"/>
    </location>
</feature>
<dbReference type="GO" id="GO:0043139">
    <property type="term" value="F:5'-3' DNA helicase activity"/>
    <property type="evidence" value="ECO:0007669"/>
    <property type="project" value="TreeGrafter"/>
</dbReference>
<dbReference type="Pfam" id="PF13087">
    <property type="entry name" value="AAA_12"/>
    <property type="match status" value="1"/>
</dbReference>
<dbReference type="STRING" id="1586287.BBK82_08830"/>
<gene>
    <name evidence="7" type="ORF">BBK82_08830</name>
</gene>
<keyword evidence="5" id="KW-0067">ATP-binding</keyword>
<sequence length="1063" mass="118786">MTHRNLSPAAIDVYDGPEYRFARFELSALVADLFLQTFDAQVDQAELRELFIKHSGSSMAYAPPERLAFILADDRSNTVEDEKADVYGLAAIMWEWFLGSFPEDELPPAIDRAPSPEDTTALATAHRRFRDRLRETLRTDPDTPPELATILIKMLAEEPEDRPAAADVVASLTTAYDRIMAAWDGEADSRPYTVLFMPKQSASTILAWGWISHHPQTTAGAEQLTDFIAEDLHRARMTLSPHGADSFVGGGEREAKRAATVVLRGEMAVWFCDFYRFEDEFGNPTEVTENALVIKYVAKRSQPWVEEKVKKLNWTESRTVPPVKLESTTVDQDVLKRRLRGQPSWALLKDSLHPSDERTPAELAYQEAIDWLIDYQKVELDARIYPYQVVSSDARAREVLVRYDRDADQKRIVSSPLFVKYAATPELREEFGAFFQALQTDDGGTDVDLIDDMNGKPGKSVGTAEVVRREGPDRVVLHVRGRTALPDNGWLRPTDDRGSAIAFQRQRDARYELFDLKQLRSQISGPNTIRTLAHHWDSAGEGLLGDGPKAVREILVCEPFMALQGPPGTGKTTVTAAAIAAYLRRSPTARLLVSAQSNFALDNLADRVLAEIGAVDDRGRPVEQADSSSGLMPLRVTARGRSASTRVSESLLEWTRHRSATRLSLGIHRHVSRVLADRSMSMSSEMVDVLTEWQNLADGGTGESMLPELSDRVHRGANLVFATCATSTPELLSPTADTVFDWVVVEEAAKAWPTELAIPLVRGRRWTLVGDQSQLPAHRRHDVERFLRACLADPQQEVTQATFSEYLEAFDLFGALFTKATRGRSRQAPPLLRMSTQFRMREPIAEVVSRVFYPAEEQPVPPPADGLPVGSLKTNMESQPDPVHFDHPRVLNGESLVWLNTEGLADCRDEPHWSNPGEVAIVHNLLQDLQPFPRRKEAGFGDHPIAVLSPYREQVQLLQRNSLIRDHVNTIHGFQGKEADLVIVSLVRDTLRPGRTLHQLGHLAQRELVNVLFSRARRQLVIVGNFNHFSSISDAGKLWQQVCSAVRIYGKVVSATEFSAGAR</sequence>
<dbReference type="Gene3D" id="1.10.510.10">
    <property type="entry name" value="Transferase(Phosphotransferase) domain 1"/>
    <property type="match status" value="1"/>
</dbReference>
<evidence type="ECO:0000256" key="2">
    <source>
        <dbReference type="ARBA" id="ARBA00022741"/>
    </source>
</evidence>
<evidence type="ECO:0000256" key="5">
    <source>
        <dbReference type="ARBA" id="ARBA00022840"/>
    </source>
</evidence>
<dbReference type="InterPro" id="IPR047187">
    <property type="entry name" value="SF1_C_Upf1"/>
</dbReference>
<dbReference type="PANTHER" id="PTHR43788">
    <property type="entry name" value="DNA2/NAM7 HELICASE FAMILY MEMBER"/>
    <property type="match status" value="1"/>
</dbReference>
<dbReference type="InterPro" id="IPR000719">
    <property type="entry name" value="Prot_kinase_dom"/>
</dbReference>
<evidence type="ECO:0000313" key="8">
    <source>
        <dbReference type="Proteomes" id="UP000093053"/>
    </source>
</evidence>
<dbReference type="Pfam" id="PF13086">
    <property type="entry name" value="AAA_11"/>
    <property type="match status" value="1"/>
</dbReference>
<dbReference type="Proteomes" id="UP000093053">
    <property type="component" value="Chromosome"/>
</dbReference>
<dbReference type="SUPFAM" id="SSF52540">
    <property type="entry name" value="P-loop containing nucleoside triphosphate hydrolases"/>
    <property type="match status" value="1"/>
</dbReference>
<evidence type="ECO:0000256" key="4">
    <source>
        <dbReference type="ARBA" id="ARBA00022806"/>
    </source>
</evidence>
<protein>
    <recommendedName>
        <fullName evidence="6">Protein kinase domain-containing protein</fullName>
    </recommendedName>
</protein>
<dbReference type="EMBL" id="CP016793">
    <property type="protein sequence ID" value="ANZ36154.1"/>
    <property type="molecule type" value="Genomic_DNA"/>
</dbReference>
<dbReference type="InterPro" id="IPR041677">
    <property type="entry name" value="DNA2/NAM7_AAA_11"/>
</dbReference>
<evidence type="ECO:0000313" key="7">
    <source>
        <dbReference type="EMBL" id="ANZ36154.1"/>
    </source>
</evidence>
<reference evidence="7 8" key="1">
    <citation type="submission" date="2016-07" db="EMBL/GenBank/DDBJ databases">
        <title>Complete genome sequence of the Lentzea guizhouensis DHS C013.</title>
        <authorList>
            <person name="Cao C."/>
        </authorList>
    </citation>
    <scope>NUCLEOTIDE SEQUENCE [LARGE SCALE GENOMIC DNA]</scope>
    <source>
        <strain evidence="7 8">DHS C013</strain>
    </source>
</reference>
<evidence type="ECO:0000259" key="6">
    <source>
        <dbReference type="PROSITE" id="PS50011"/>
    </source>
</evidence>
<keyword evidence="4" id="KW-0347">Helicase</keyword>
<comment type="similarity">
    <text evidence="1">Belongs to the DNA2/NAM7 helicase family.</text>
</comment>
<keyword evidence="2" id="KW-0547">Nucleotide-binding</keyword>
<evidence type="ECO:0000256" key="1">
    <source>
        <dbReference type="ARBA" id="ARBA00007913"/>
    </source>
</evidence>
<dbReference type="CDD" id="cd18808">
    <property type="entry name" value="SF1_C_Upf1"/>
    <property type="match status" value="1"/>
</dbReference>
<dbReference type="InterPro" id="IPR027417">
    <property type="entry name" value="P-loop_NTPase"/>
</dbReference>
<dbReference type="GO" id="GO:0004672">
    <property type="term" value="F:protein kinase activity"/>
    <property type="evidence" value="ECO:0007669"/>
    <property type="project" value="InterPro"/>
</dbReference>
<keyword evidence="3" id="KW-0378">Hydrolase</keyword>
<dbReference type="GO" id="GO:0005524">
    <property type="term" value="F:ATP binding"/>
    <property type="evidence" value="ECO:0007669"/>
    <property type="project" value="UniProtKB-KW"/>
</dbReference>
<proteinExistence type="inferred from homology"/>
<dbReference type="KEGG" id="led:BBK82_08830"/>
<keyword evidence="8" id="KW-1185">Reference proteome</keyword>
<dbReference type="Gene3D" id="3.40.50.300">
    <property type="entry name" value="P-loop containing nucleotide triphosphate hydrolases"/>
    <property type="match status" value="2"/>
</dbReference>
<organism evidence="7 8">
    <name type="scientific">Lentzea guizhouensis</name>
    <dbReference type="NCBI Taxonomy" id="1586287"/>
    <lineage>
        <taxon>Bacteria</taxon>
        <taxon>Bacillati</taxon>
        <taxon>Actinomycetota</taxon>
        <taxon>Actinomycetes</taxon>
        <taxon>Pseudonocardiales</taxon>
        <taxon>Pseudonocardiaceae</taxon>
        <taxon>Lentzea</taxon>
    </lineage>
</organism>
<dbReference type="PANTHER" id="PTHR43788:SF8">
    <property type="entry name" value="DNA-BINDING PROTEIN SMUBP-2"/>
    <property type="match status" value="1"/>
</dbReference>
<dbReference type="InterPro" id="IPR041679">
    <property type="entry name" value="DNA2/NAM7-like_C"/>
</dbReference>
<accession>A0A1B2HEK8</accession>
<dbReference type="AlphaFoldDB" id="A0A1B2HEK8"/>
<dbReference type="SUPFAM" id="SSF56112">
    <property type="entry name" value="Protein kinase-like (PK-like)"/>
    <property type="match status" value="1"/>
</dbReference>
<dbReference type="InterPro" id="IPR011009">
    <property type="entry name" value="Kinase-like_dom_sf"/>
</dbReference>
<evidence type="ECO:0000256" key="3">
    <source>
        <dbReference type="ARBA" id="ARBA00022801"/>
    </source>
</evidence>